<dbReference type="Pfam" id="PF09605">
    <property type="entry name" value="Trep_Strep"/>
    <property type="match status" value="1"/>
</dbReference>
<feature type="transmembrane region" description="Helical" evidence="1">
    <location>
        <begin position="114"/>
        <end position="134"/>
    </location>
</feature>
<feature type="transmembrane region" description="Helical" evidence="1">
    <location>
        <begin position="69"/>
        <end position="94"/>
    </location>
</feature>
<evidence type="ECO:0000313" key="2">
    <source>
        <dbReference type="EMBL" id="OLF47760.1"/>
    </source>
</evidence>
<protein>
    <recommendedName>
        <fullName evidence="4">Trep_Strep domain-containing protein</fullName>
    </recommendedName>
</protein>
<organism evidence="2 3">
    <name type="scientific">Streptococcus cuniculi</name>
    <dbReference type="NCBI Taxonomy" id="1432788"/>
    <lineage>
        <taxon>Bacteria</taxon>
        <taxon>Bacillati</taxon>
        <taxon>Bacillota</taxon>
        <taxon>Bacilli</taxon>
        <taxon>Lactobacillales</taxon>
        <taxon>Streptococcaceae</taxon>
        <taxon>Streptococcus</taxon>
    </lineage>
</organism>
<proteinExistence type="predicted"/>
<feature type="transmembrane region" description="Helical" evidence="1">
    <location>
        <begin position="12"/>
        <end position="33"/>
    </location>
</feature>
<feature type="transmembrane region" description="Helical" evidence="1">
    <location>
        <begin position="39"/>
        <end position="57"/>
    </location>
</feature>
<keyword evidence="1" id="KW-1133">Transmembrane helix</keyword>
<sequence>MKQLKVKDIMVTGAFAALYFLCVGLGTLVAAIFDRSGNMMYAPAFAAILGGPVYMLLVAKVGKFGSISLVSAVMACFFFMSGYMTAAFVPSLFFGILGDLIAKQGQYKQKWLNTVSFVVFSFGNLGPIILMWLMRDAYVANLMARGKSAEYIARVMVDFTVGNVLGLSATIVVGALIGAFLGQGMVAKSFKKSGLLQ</sequence>
<keyword evidence="1" id="KW-0812">Transmembrane</keyword>
<evidence type="ECO:0008006" key="4">
    <source>
        <dbReference type="Google" id="ProtNLM"/>
    </source>
</evidence>
<dbReference type="RefSeq" id="WP_075105066.1">
    <property type="nucleotide sequence ID" value="NZ_MSJM01000005.1"/>
</dbReference>
<name>A0A1Q8E7L9_9STRE</name>
<dbReference type="NCBIfam" id="TIGR02185">
    <property type="entry name" value="Trep_Strep"/>
    <property type="match status" value="1"/>
</dbReference>
<keyword evidence="3" id="KW-1185">Reference proteome</keyword>
<comment type="caution">
    <text evidence="2">The sequence shown here is derived from an EMBL/GenBank/DDBJ whole genome shotgun (WGS) entry which is preliminary data.</text>
</comment>
<dbReference type="OrthoDB" id="9781459at2"/>
<evidence type="ECO:0000256" key="1">
    <source>
        <dbReference type="SAM" id="Phobius"/>
    </source>
</evidence>
<evidence type="ECO:0000313" key="3">
    <source>
        <dbReference type="Proteomes" id="UP000186890"/>
    </source>
</evidence>
<dbReference type="EMBL" id="MSJM01000005">
    <property type="protein sequence ID" value="OLF47760.1"/>
    <property type="molecule type" value="Genomic_DNA"/>
</dbReference>
<feature type="transmembrane region" description="Helical" evidence="1">
    <location>
        <begin position="155"/>
        <end position="181"/>
    </location>
</feature>
<dbReference type="Proteomes" id="UP000186890">
    <property type="component" value="Unassembled WGS sequence"/>
</dbReference>
<dbReference type="InterPro" id="IPR011733">
    <property type="entry name" value="CHP02185_IM"/>
</dbReference>
<reference evidence="3" key="1">
    <citation type="submission" date="2016-12" db="EMBL/GenBank/DDBJ databases">
        <authorList>
            <person name="Gulvik C.A."/>
        </authorList>
    </citation>
    <scope>NUCLEOTIDE SEQUENCE [LARGE SCALE GENOMIC DNA]</scope>
    <source>
        <strain evidence="3">NED12-00049-6B</strain>
    </source>
</reference>
<dbReference type="AlphaFoldDB" id="A0A1Q8E7L9"/>
<gene>
    <name evidence="2" type="ORF">BU202_06950</name>
</gene>
<accession>A0A1Q8E7L9</accession>
<keyword evidence="1" id="KW-0472">Membrane</keyword>